<keyword evidence="2" id="KW-0808">Transferase</keyword>
<dbReference type="CDD" id="cd02440">
    <property type="entry name" value="AdoMet_MTases"/>
    <property type="match status" value="1"/>
</dbReference>
<evidence type="ECO:0000313" key="2">
    <source>
        <dbReference type="EMBL" id="TWI64980.1"/>
    </source>
</evidence>
<dbReference type="RefSeq" id="WP_145831875.1">
    <property type="nucleotide sequence ID" value="NZ_VLLA01000016.1"/>
</dbReference>
<proteinExistence type="predicted"/>
<gene>
    <name evidence="2" type="ORF">IQ16_05610</name>
</gene>
<dbReference type="GO" id="GO:0008168">
    <property type="term" value="F:methyltransferase activity"/>
    <property type="evidence" value="ECO:0007669"/>
    <property type="project" value="UniProtKB-KW"/>
</dbReference>
<dbReference type="PANTHER" id="PTHR43861:SF1">
    <property type="entry name" value="TRANS-ACONITATE 2-METHYLTRANSFERASE"/>
    <property type="match status" value="1"/>
</dbReference>
<name>A0A562R976_9BRAD</name>
<dbReference type="GO" id="GO:0032259">
    <property type="term" value="P:methylation"/>
    <property type="evidence" value="ECO:0007669"/>
    <property type="project" value="UniProtKB-KW"/>
</dbReference>
<evidence type="ECO:0000259" key="1">
    <source>
        <dbReference type="Pfam" id="PF13847"/>
    </source>
</evidence>
<evidence type="ECO:0000313" key="3">
    <source>
        <dbReference type="Proteomes" id="UP000316291"/>
    </source>
</evidence>
<protein>
    <submittedName>
        <fullName evidence="2">Methyltransferase family protein</fullName>
    </submittedName>
</protein>
<dbReference type="OrthoDB" id="9777638at2"/>
<dbReference type="PANTHER" id="PTHR43861">
    <property type="entry name" value="TRANS-ACONITATE 2-METHYLTRANSFERASE-RELATED"/>
    <property type="match status" value="1"/>
</dbReference>
<dbReference type="AlphaFoldDB" id="A0A562R976"/>
<feature type="domain" description="Methyltransferase" evidence="1">
    <location>
        <begin position="57"/>
        <end position="172"/>
    </location>
</feature>
<dbReference type="Pfam" id="PF13847">
    <property type="entry name" value="Methyltransf_31"/>
    <property type="match status" value="1"/>
</dbReference>
<keyword evidence="2" id="KW-0489">Methyltransferase</keyword>
<dbReference type="Gene3D" id="3.40.50.150">
    <property type="entry name" value="Vaccinia Virus protein VP39"/>
    <property type="match status" value="1"/>
</dbReference>
<dbReference type="InterPro" id="IPR025714">
    <property type="entry name" value="Methyltranfer_dom"/>
</dbReference>
<dbReference type="SUPFAM" id="SSF53335">
    <property type="entry name" value="S-adenosyl-L-methionine-dependent methyltransferases"/>
    <property type="match status" value="1"/>
</dbReference>
<dbReference type="InterPro" id="IPR029063">
    <property type="entry name" value="SAM-dependent_MTases_sf"/>
</dbReference>
<reference evidence="2 3" key="1">
    <citation type="journal article" date="2015" name="Stand. Genomic Sci.">
        <title>Genomic Encyclopedia of Bacterial and Archaeal Type Strains, Phase III: the genomes of soil and plant-associated and newly described type strains.</title>
        <authorList>
            <person name="Whitman W.B."/>
            <person name="Woyke T."/>
            <person name="Klenk H.P."/>
            <person name="Zhou Y."/>
            <person name="Lilburn T.G."/>
            <person name="Beck B.J."/>
            <person name="De Vos P."/>
            <person name="Vandamme P."/>
            <person name="Eisen J.A."/>
            <person name="Garrity G."/>
            <person name="Hugenholtz P."/>
            <person name="Kyrpides N.C."/>
        </authorList>
    </citation>
    <scope>NUCLEOTIDE SEQUENCE [LARGE SCALE GENOMIC DNA]</scope>
    <source>
        <strain evidence="2 3">CGMCC 1.10948</strain>
    </source>
</reference>
<keyword evidence="3" id="KW-1185">Reference proteome</keyword>
<sequence length="296" mass="31724">MEDEVSSNEPTSDDGPNARMVRYWNSSATAPWVTLQDRLDALLGPAGDAAIREANPKSAEHVLDVGCGCGGSTLEFARLVGKLGHVTGVDISDQMLARARERVVEKGFAQVTLAVADAGSFAFEPAGFDHIYSRLGIMFFGAPVAAFDNLRSALKTSGRMTFLCCRTAAENTYISTAVQAARPLLPNDAVPIPGPDEPGMFSLANPSRVQDILGRAGFRQIELRRHDERMRLGGPGEAIEAANFSLQFGPLTRVLNDLKPAAREALISAVANAYRQIDGPEGIVLQGAFWIVTARP</sequence>
<comment type="caution">
    <text evidence="2">The sequence shown here is derived from an EMBL/GenBank/DDBJ whole genome shotgun (WGS) entry which is preliminary data.</text>
</comment>
<accession>A0A562R976</accession>
<dbReference type="EMBL" id="VLLA01000016">
    <property type="protein sequence ID" value="TWI64980.1"/>
    <property type="molecule type" value="Genomic_DNA"/>
</dbReference>
<dbReference type="Proteomes" id="UP000316291">
    <property type="component" value="Unassembled WGS sequence"/>
</dbReference>
<organism evidence="2 3">
    <name type="scientific">Bradyrhizobium huanghuaihaiense</name>
    <dbReference type="NCBI Taxonomy" id="990078"/>
    <lineage>
        <taxon>Bacteria</taxon>
        <taxon>Pseudomonadati</taxon>
        <taxon>Pseudomonadota</taxon>
        <taxon>Alphaproteobacteria</taxon>
        <taxon>Hyphomicrobiales</taxon>
        <taxon>Nitrobacteraceae</taxon>
        <taxon>Bradyrhizobium</taxon>
    </lineage>
</organism>